<feature type="compositionally biased region" description="Basic and acidic residues" evidence="1">
    <location>
        <begin position="25"/>
        <end position="34"/>
    </location>
</feature>
<accession>A0ABT9RUJ2</accession>
<organism evidence="2 3">
    <name type="scientific">Pseudarthrobacter enclensis</name>
    <dbReference type="NCBI Taxonomy" id="993070"/>
    <lineage>
        <taxon>Bacteria</taxon>
        <taxon>Bacillati</taxon>
        <taxon>Actinomycetota</taxon>
        <taxon>Actinomycetes</taxon>
        <taxon>Micrococcales</taxon>
        <taxon>Micrococcaceae</taxon>
        <taxon>Pseudarthrobacter</taxon>
    </lineage>
</organism>
<feature type="region of interest" description="Disordered" evidence="1">
    <location>
        <begin position="22"/>
        <end position="45"/>
    </location>
</feature>
<dbReference type="Proteomes" id="UP001226577">
    <property type="component" value="Unassembled WGS sequence"/>
</dbReference>
<proteinExistence type="predicted"/>
<dbReference type="RefSeq" id="WP_307306265.1">
    <property type="nucleotide sequence ID" value="NZ_JAUSRE010000006.1"/>
</dbReference>
<reference evidence="2 3" key="1">
    <citation type="submission" date="2023-07" db="EMBL/GenBank/DDBJ databases">
        <title>Sorghum-associated microbial communities from plants grown in Nebraska, USA.</title>
        <authorList>
            <person name="Schachtman D."/>
        </authorList>
    </citation>
    <scope>NUCLEOTIDE SEQUENCE [LARGE SCALE GENOMIC DNA]</scope>
    <source>
        <strain evidence="2 3">CC222</strain>
    </source>
</reference>
<evidence type="ECO:0000313" key="2">
    <source>
        <dbReference type="EMBL" id="MDP9887969.1"/>
    </source>
</evidence>
<evidence type="ECO:0000313" key="3">
    <source>
        <dbReference type="Proteomes" id="UP001226577"/>
    </source>
</evidence>
<comment type="caution">
    <text evidence="2">The sequence shown here is derived from an EMBL/GenBank/DDBJ whole genome shotgun (WGS) entry which is preliminary data.</text>
</comment>
<protein>
    <submittedName>
        <fullName evidence="2">Uncharacterized protein</fullName>
    </submittedName>
</protein>
<sequence>MKPAPVDQGMGLVLVKDFPVNISEGHAEDRDRTVLRRQPGNSGIA</sequence>
<name>A0ABT9RUJ2_9MICC</name>
<gene>
    <name evidence="2" type="ORF">J2X98_001548</name>
</gene>
<keyword evidence="3" id="KW-1185">Reference proteome</keyword>
<evidence type="ECO:0000256" key="1">
    <source>
        <dbReference type="SAM" id="MobiDB-lite"/>
    </source>
</evidence>
<dbReference type="EMBL" id="JAUSRE010000006">
    <property type="protein sequence ID" value="MDP9887969.1"/>
    <property type="molecule type" value="Genomic_DNA"/>
</dbReference>